<organism evidence="3 4">
    <name type="scientific">Sphagnum jensenii</name>
    <dbReference type="NCBI Taxonomy" id="128206"/>
    <lineage>
        <taxon>Eukaryota</taxon>
        <taxon>Viridiplantae</taxon>
        <taxon>Streptophyta</taxon>
        <taxon>Embryophyta</taxon>
        <taxon>Bryophyta</taxon>
        <taxon>Sphagnophytina</taxon>
        <taxon>Sphagnopsida</taxon>
        <taxon>Sphagnales</taxon>
        <taxon>Sphagnaceae</taxon>
        <taxon>Sphagnum</taxon>
    </lineage>
</organism>
<keyword evidence="4" id="KW-1185">Reference proteome</keyword>
<keyword evidence="1" id="KW-0677">Repeat</keyword>
<evidence type="ECO:0000256" key="2">
    <source>
        <dbReference type="PROSITE-ProRule" id="PRU00708"/>
    </source>
</evidence>
<reference evidence="3" key="1">
    <citation type="submission" date="2024-02" db="EMBL/GenBank/DDBJ databases">
        <authorList>
            <consortium name="ELIXIR-Norway"/>
            <consortium name="Elixir Norway"/>
        </authorList>
    </citation>
    <scope>NUCLEOTIDE SEQUENCE</scope>
</reference>
<dbReference type="InterPro" id="IPR011990">
    <property type="entry name" value="TPR-like_helical_dom_sf"/>
</dbReference>
<name>A0ABP0WJD2_9BRYO</name>
<evidence type="ECO:0000313" key="3">
    <source>
        <dbReference type="EMBL" id="CAK9265615.1"/>
    </source>
</evidence>
<accession>A0ABP0WJD2</accession>
<evidence type="ECO:0000256" key="1">
    <source>
        <dbReference type="ARBA" id="ARBA00022737"/>
    </source>
</evidence>
<dbReference type="EMBL" id="OZ020112">
    <property type="protein sequence ID" value="CAK9265615.1"/>
    <property type="molecule type" value="Genomic_DNA"/>
</dbReference>
<sequence>MYAKNVGALRMLGECSTRCHLKNVLTGRTMIFGHVKCGQGKKALGLFQQMQQEGVQPDSVTFVGVLRNLMSLWGVA</sequence>
<dbReference type="Pfam" id="PF13041">
    <property type="entry name" value="PPR_2"/>
    <property type="match status" value="1"/>
</dbReference>
<feature type="repeat" description="PPR" evidence="2">
    <location>
        <begin position="23"/>
        <end position="57"/>
    </location>
</feature>
<evidence type="ECO:0000313" key="4">
    <source>
        <dbReference type="Proteomes" id="UP001497444"/>
    </source>
</evidence>
<dbReference type="InterPro" id="IPR002885">
    <property type="entry name" value="PPR_rpt"/>
</dbReference>
<gene>
    <name evidence="3" type="ORF">CSSPJE1EN1_LOCUS11093</name>
</gene>
<protein>
    <recommendedName>
        <fullName evidence="5">Pentatricopeptide repeat-containing protein</fullName>
    </recommendedName>
</protein>
<dbReference type="NCBIfam" id="TIGR00756">
    <property type="entry name" value="PPR"/>
    <property type="match status" value="1"/>
</dbReference>
<dbReference type="PANTHER" id="PTHR47926">
    <property type="entry name" value="PENTATRICOPEPTIDE REPEAT-CONTAINING PROTEIN"/>
    <property type="match status" value="1"/>
</dbReference>
<dbReference type="PROSITE" id="PS51375">
    <property type="entry name" value="PPR"/>
    <property type="match status" value="1"/>
</dbReference>
<dbReference type="Gene3D" id="1.25.40.10">
    <property type="entry name" value="Tetratricopeptide repeat domain"/>
    <property type="match status" value="1"/>
</dbReference>
<dbReference type="InterPro" id="IPR046960">
    <property type="entry name" value="PPR_At4g14850-like_plant"/>
</dbReference>
<evidence type="ECO:0008006" key="5">
    <source>
        <dbReference type="Google" id="ProtNLM"/>
    </source>
</evidence>
<dbReference type="Proteomes" id="UP001497444">
    <property type="component" value="Chromosome 17"/>
</dbReference>
<proteinExistence type="predicted"/>